<protein>
    <submittedName>
        <fullName evidence="1">DUF1934 domain-containing protein</fullName>
    </submittedName>
</protein>
<dbReference type="EMBL" id="CP093365">
    <property type="protein sequence ID" value="UQS84041.1"/>
    <property type="molecule type" value="Genomic_DNA"/>
</dbReference>
<dbReference type="RefSeq" id="WP_249513225.1">
    <property type="nucleotide sequence ID" value="NZ_CP093365.1"/>
</dbReference>
<dbReference type="Pfam" id="PF09148">
    <property type="entry name" value="DUF1934"/>
    <property type="match status" value="1"/>
</dbReference>
<dbReference type="InterPro" id="IPR015231">
    <property type="entry name" value="DUF1934"/>
</dbReference>
<dbReference type="Gene3D" id="2.40.128.20">
    <property type="match status" value="1"/>
</dbReference>
<organism evidence="1 2">
    <name type="scientific">Bombilactobacillus thymidiniphilus</name>
    <dbReference type="NCBI Taxonomy" id="2923363"/>
    <lineage>
        <taxon>Bacteria</taxon>
        <taxon>Bacillati</taxon>
        <taxon>Bacillota</taxon>
        <taxon>Bacilli</taxon>
        <taxon>Lactobacillales</taxon>
        <taxon>Lactobacillaceae</taxon>
        <taxon>Bombilactobacillus</taxon>
    </lineage>
</organism>
<dbReference type="Proteomes" id="UP000831947">
    <property type="component" value="Chromosome"/>
</dbReference>
<dbReference type="InterPro" id="IPR012674">
    <property type="entry name" value="Calycin"/>
</dbReference>
<name>A0ABY4PE84_9LACO</name>
<sequence>MERNAQNVQVHLKTQVVQDGEINNYHVDQAGEVVRLGDKLYIRYQEAPAEQENENVKVIVKIDSDNQISIKRKVGNNLTTNMVFNQLAEQNFDYQTAFGALKLVSRTKKLNVLVAKAPFSGQIDLDYSLHSGDNLIGDYKLQLIFS</sequence>
<reference evidence="1 2" key="1">
    <citation type="journal article" date="2022" name="Int. J. Syst. Evol. Microbiol.">
        <title>Apilactobacillus apisilvae sp. nov., Nicolia spurrieriana gen. nov. sp. nov., Bombilactobacillus folatiphilus sp. nov. and Bombilactobacillus thymidiniphilus sp. nov., four new lactic acid bacterial isolates from stingless bees Tetragonula carbonaria and Austroplebeia australis.</title>
        <authorList>
            <person name="Oliphant S.A."/>
            <person name="Watson-Haigh N.S."/>
            <person name="Sumby K.M."/>
            <person name="Gardner J."/>
            <person name="Groom S."/>
            <person name="Jiranek V."/>
        </authorList>
    </citation>
    <scope>NUCLEOTIDE SEQUENCE [LARGE SCALE GENOMIC DNA]</scope>
    <source>
        <strain evidence="1 2">SG4_A1</strain>
    </source>
</reference>
<keyword evidence="2" id="KW-1185">Reference proteome</keyword>
<evidence type="ECO:0000313" key="1">
    <source>
        <dbReference type="EMBL" id="UQS84041.1"/>
    </source>
</evidence>
<evidence type="ECO:0000313" key="2">
    <source>
        <dbReference type="Proteomes" id="UP000831947"/>
    </source>
</evidence>
<proteinExistence type="predicted"/>
<gene>
    <name evidence="1" type="ORF">MOO47_02335</name>
</gene>
<accession>A0ABY4PE84</accession>
<dbReference type="SUPFAM" id="SSF50814">
    <property type="entry name" value="Lipocalins"/>
    <property type="match status" value="1"/>
</dbReference>